<dbReference type="OrthoDB" id="9804020at2"/>
<keyword evidence="7" id="KW-0808">Transferase</keyword>
<keyword evidence="8" id="KW-1185">Reference proteome</keyword>
<dbReference type="GO" id="GO:0008483">
    <property type="term" value="F:transaminase activity"/>
    <property type="evidence" value="ECO:0007669"/>
    <property type="project" value="UniProtKB-KW"/>
</dbReference>
<dbReference type="Gene3D" id="3.40.640.10">
    <property type="entry name" value="Type I PLP-dependent aspartate aminotransferase-like (Major domain)"/>
    <property type="match status" value="1"/>
</dbReference>
<dbReference type="Gene3D" id="3.90.1150.10">
    <property type="entry name" value="Aspartate Aminotransferase, domain 1"/>
    <property type="match status" value="1"/>
</dbReference>
<dbReference type="InterPro" id="IPR015421">
    <property type="entry name" value="PyrdxlP-dep_Trfase_major"/>
</dbReference>
<dbReference type="AlphaFoldDB" id="A0A398CBJ2"/>
<protein>
    <submittedName>
        <fullName evidence="7">PLP-dependent aminotransferase family protein</fullName>
    </submittedName>
</protein>
<dbReference type="InterPro" id="IPR036388">
    <property type="entry name" value="WH-like_DNA-bd_sf"/>
</dbReference>
<dbReference type="InterPro" id="IPR004839">
    <property type="entry name" value="Aminotransferase_I/II_large"/>
</dbReference>
<dbReference type="CDD" id="cd00609">
    <property type="entry name" value="AAT_like"/>
    <property type="match status" value="1"/>
</dbReference>
<keyword evidence="3" id="KW-0805">Transcription regulation</keyword>
<dbReference type="Pfam" id="PF00392">
    <property type="entry name" value="GntR"/>
    <property type="match status" value="1"/>
</dbReference>
<organism evidence="7 8">
    <name type="scientific">Simplicispira hankyongi</name>
    <dbReference type="NCBI Taxonomy" id="2315688"/>
    <lineage>
        <taxon>Bacteria</taxon>
        <taxon>Pseudomonadati</taxon>
        <taxon>Pseudomonadota</taxon>
        <taxon>Betaproteobacteria</taxon>
        <taxon>Burkholderiales</taxon>
        <taxon>Comamonadaceae</taxon>
        <taxon>Simplicispira</taxon>
    </lineage>
</organism>
<dbReference type="PROSITE" id="PS50949">
    <property type="entry name" value="HTH_GNTR"/>
    <property type="match status" value="1"/>
</dbReference>
<comment type="similarity">
    <text evidence="1">In the C-terminal section; belongs to the class-I pyridoxal-phosphate-dependent aminotransferase family.</text>
</comment>
<evidence type="ECO:0000256" key="2">
    <source>
        <dbReference type="ARBA" id="ARBA00022898"/>
    </source>
</evidence>
<evidence type="ECO:0000256" key="5">
    <source>
        <dbReference type="ARBA" id="ARBA00023163"/>
    </source>
</evidence>
<dbReference type="PANTHER" id="PTHR46577:SF2">
    <property type="entry name" value="TRANSCRIPTIONAL REGULATORY PROTEIN"/>
    <property type="match status" value="1"/>
</dbReference>
<dbReference type="PANTHER" id="PTHR46577">
    <property type="entry name" value="HTH-TYPE TRANSCRIPTIONAL REGULATORY PROTEIN GABR"/>
    <property type="match status" value="1"/>
</dbReference>
<dbReference type="Pfam" id="PF00155">
    <property type="entry name" value="Aminotran_1_2"/>
    <property type="match status" value="1"/>
</dbReference>
<evidence type="ECO:0000313" key="8">
    <source>
        <dbReference type="Proteomes" id="UP000266302"/>
    </source>
</evidence>
<feature type="domain" description="HTH gntR-type" evidence="6">
    <location>
        <begin position="7"/>
        <end position="75"/>
    </location>
</feature>
<dbReference type="GO" id="GO:0003677">
    <property type="term" value="F:DNA binding"/>
    <property type="evidence" value="ECO:0007669"/>
    <property type="project" value="UniProtKB-KW"/>
</dbReference>
<name>A0A398CBJ2_9BURK</name>
<evidence type="ECO:0000259" key="6">
    <source>
        <dbReference type="PROSITE" id="PS50949"/>
    </source>
</evidence>
<dbReference type="SUPFAM" id="SSF53383">
    <property type="entry name" value="PLP-dependent transferases"/>
    <property type="match status" value="1"/>
</dbReference>
<dbReference type="SUPFAM" id="SSF46785">
    <property type="entry name" value="Winged helix' DNA-binding domain"/>
    <property type="match status" value="1"/>
</dbReference>
<dbReference type="CDD" id="cd07377">
    <property type="entry name" value="WHTH_GntR"/>
    <property type="match status" value="1"/>
</dbReference>
<dbReference type="RefSeq" id="WP_119108953.1">
    <property type="nucleotide sequence ID" value="NZ_QXJC01000003.1"/>
</dbReference>
<evidence type="ECO:0000256" key="3">
    <source>
        <dbReference type="ARBA" id="ARBA00023015"/>
    </source>
</evidence>
<dbReference type="InterPro" id="IPR000524">
    <property type="entry name" value="Tscrpt_reg_HTH_GntR"/>
</dbReference>
<dbReference type="SMART" id="SM00345">
    <property type="entry name" value="HTH_GNTR"/>
    <property type="match status" value="1"/>
</dbReference>
<dbReference type="Proteomes" id="UP000266302">
    <property type="component" value="Unassembled WGS sequence"/>
</dbReference>
<gene>
    <name evidence="7" type="ORF">D3F03_08540</name>
</gene>
<dbReference type="GO" id="GO:0030170">
    <property type="term" value="F:pyridoxal phosphate binding"/>
    <property type="evidence" value="ECO:0007669"/>
    <property type="project" value="InterPro"/>
</dbReference>
<dbReference type="InterPro" id="IPR036390">
    <property type="entry name" value="WH_DNA-bd_sf"/>
</dbReference>
<evidence type="ECO:0000313" key="7">
    <source>
        <dbReference type="EMBL" id="RID98288.1"/>
    </source>
</evidence>
<reference evidence="7 8" key="1">
    <citation type="submission" date="2018-09" db="EMBL/GenBank/DDBJ databases">
        <title>Draft genome of Simplicispira sp. NY-02.</title>
        <authorList>
            <person name="Im W.T."/>
        </authorList>
    </citation>
    <scope>NUCLEOTIDE SEQUENCE [LARGE SCALE GENOMIC DNA]</scope>
    <source>
        <strain evidence="7 8">NY-02</strain>
    </source>
</reference>
<dbReference type="GO" id="GO:0003700">
    <property type="term" value="F:DNA-binding transcription factor activity"/>
    <property type="evidence" value="ECO:0007669"/>
    <property type="project" value="InterPro"/>
</dbReference>
<dbReference type="InterPro" id="IPR051446">
    <property type="entry name" value="HTH_trans_reg/aminotransferase"/>
</dbReference>
<dbReference type="Gene3D" id="1.10.10.10">
    <property type="entry name" value="Winged helix-like DNA-binding domain superfamily/Winged helix DNA-binding domain"/>
    <property type="match status" value="1"/>
</dbReference>
<dbReference type="InterPro" id="IPR015422">
    <property type="entry name" value="PyrdxlP-dep_Trfase_small"/>
</dbReference>
<keyword evidence="7" id="KW-0032">Aminotransferase</keyword>
<proteinExistence type="inferred from homology"/>
<dbReference type="EMBL" id="QXJC01000003">
    <property type="protein sequence ID" value="RID98288.1"/>
    <property type="molecule type" value="Genomic_DNA"/>
</dbReference>
<keyword evidence="5" id="KW-0804">Transcription</keyword>
<evidence type="ECO:0000256" key="1">
    <source>
        <dbReference type="ARBA" id="ARBA00005384"/>
    </source>
</evidence>
<accession>A0A398CBJ2</accession>
<evidence type="ECO:0000256" key="4">
    <source>
        <dbReference type="ARBA" id="ARBA00023125"/>
    </source>
</evidence>
<keyword evidence="4" id="KW-0238">DNA-binding</keyword>
<keyword evidence="2" id="KW-0663">Pyridoxal phosphate</keyword>
<dbReference type="InterPro" id="IPR015424">
    <property type="entry name" value="PyrdxlP-dep_Trfase"/>
</dbReference>
<sequence>MALDDSPPLYLQIATQMAELIRNGSLGRGSRMPSVRELARQRGVAQSTVVQAYHWLEDARLITARPRSGYFVAARPVALPEPSVSRGLRRPRDVSVDWLGQRILGTPHPADVISFSSGTPGPDLLDVDRVRRAVTRSAQRHRQLLCTYPSSNGHEDARRAIARYAVGLGCSLNPERILITGGCMDSISLCLRAVTQPGDVVALESPTHFSFLEVLQGLHLKALEIPTHPRYGISLDALQLALETQPVKALLVVPTLSNPLGACMPQGERRRLAQLAAQHGLAVIEDAIYSDLAEQDEHRRSVKSYDATGHVMLCDSFSKTLAPGLRLGWVEAGRWTEPLRRIKDMQAGGQSPVLELALADLIGQTGHAAAMRQLRTAIAARMDEVRRVIASAFPPGTRVSDPPGGLLFWLELPRAVDTVQLHQAFLDERILVPPGTVFGTGGRFRNCLRIGVGGDWTADHVRALRRVGELACAMAAVPRKAA</sequence>
<comment type="caution">
    <text evidence="7">The sequence shown here is derived from an EMBL/GenBank/DDBJ whole genome shotgun (WGS) entry which is preliminary data.</text>
</comment>